<feature type="transmembrane region" description="Helical" evidence="1">
    <location>
        <begin position="98"/>
        <end position="115"/>
    </location>
</feature>
<evidence type="ECO:0000313" key="3">
    <source>
        <dbReference type="Proteomes" id="UP000019140"/>
    </source>
</evidence>
<evidence type="ECO:0000313" key="2">
    <source>
        <dbReference type="EMBL" id="ETX01092.1"/>
    </source>
</evidence>
<dbReference type="AlphaFoldDB" id="W4LUI1"/>
<keyword evidence="1" id="KW-1133">Transmembrane helix</keyword>
<keyword evidence="1" id="KW-0812">Transmembrane</keyword>
<comment type="caution">
    <text evidence="2">The sequence shown here is derived from an EMBL/GenBank/DDBJ whole genome shotgun (WGS) entry which is preliminary data.</text>
</comment>
<reference evidence="2 3" key="1">
    <citation type="journal article" date="2014" name="Nature">
        <title>An environmental bacterial taxon with a large and distinct metabolic repertoire.</title>
        <authorList>
            <person name="Wilson M.C."/>
            <person name="Mori T."/>
            <person name="Ruckert C."/>
            <person name="Uria A.R."/>
            <person name="Helf M.J."/>
            <person name="Takada K."/>
            <person name="Gernert C."/>
            <person name="Steffens U.A."/>
            <person name="Heycke N."/>
            <person name="Schmitt S."/>
            <person name="Rinke C."/>
            <person name="Helfrich E.J."/>
            <person name="Brachmann A.O."/>
            <person name="Gurgui C."/>
            <person name="Wakimoto T."/>
            <person name="Kracht M."/>
            <person name="Crusemann M."/>
            <person name="Hentschel U."/>
            <person name="Abe I."/>
            <person name="Matsunaga S."/>
            <person name="Kalinowski J."/>
            <person name="Takeyama H."/>
            <person name="Piel J."/>
        </authorList>
    </citation>
    <scope>NUCLEOTIDE SEQUENCE [LARGE SCALE GENOMIC DNA]</scope>
    <source>
        <strain evidence="3">TSY2</strain>
    </source>
</reference>
<keyword evidence="3" id="KW-1185">Reference proteome</keyword>
<dbReference type="HOGENOM" id="CLU_1291340_0_0_7"/>
<feature type="transmembrane region" description="Helical" evidence="1">
    <location>
        <begin position="65"/>
        <end position="86"/>
    </location>
</feature>
<keyword evidence="1" id="KW-0472">Membrane</keyword>
<feature type="non-terminal residue" evidence="2">
    <location>
        <position position="215"/>
    </location>
</feature>
<organism evidence="2 3">
    <name type="scientific">Candidatus Entotheonella gemina</name>
    <dbReference type="NCBI Taxonomy" id="1429439"/>
    <lineage>
        <taxon>Bacteria</taxon>
        <taxon>Pseudomonadati</taxon>
        <taxon>Nitrospinota/Tectimicrobiota group</taxon>
        <taxon>Candidatus Tectimicrobiota</taxon>
        <taxon>Candidatus Entotheonellia</taxon>
        <taxon>Candidatus Entotheonellales</taxon>
        <taxon>Candidatus Entotheonellaceae</taxon>
        <taxon>Candidatus Entotheonella</taxon>
    </lineage>
</organism>
<gene>
    <name evidence="2" type="ORF">ETSY2_37870</name>
</gene>
<feature type="transmembrane region" description="Helical" evidence="1">
    <location>
        <begin position="6"/>
        <end position="25"/>
    </location>
</feature>
<evidence type="ECO:0000256" key="1">
    <source>
        <dbReference type="SAM" id="Phobius"/>
    </source>
</evidence>
<name>W4LUI1_9BACT</name>
<sequence length="215" mass="24691">MVMLMIVVAYHTILLILLSISLYHLRQHRPLMSLRRVVAALYLIGMIALIGTTGVAVAAGRFHAIRYLAYVVFVYIPLLLLGLSVLYGKRQWRWSTGYALVSLVIIAIGIYAFFIEPWQLETNRFVIYTPKIERRLRIAIVADLQTDAVGTYEENALRRVLSGHPDLILMTGDYIQQHHWDDYHREGRRLNAILKRIDFRAPLGVYAVQGDTDKL</sequence>
<evidence type="ECO:0008006" key="4">
    <source>
        <dbReference type="Google" id="ProtNLM"/>
    </source>
</evidence>
<dbReference type="SUPFAM" id="SSF56300">
    <property type="entry name" value="Metallo-dependent phosphatases"/>
    <property type="match status" value="1"/>
</dbReference>
<proteinExistence type="predicted"/>
<protein>
    <recommendedName>
        <fullName evidence="4">Calcineurin-like phosphoesterase domain-containing protein</fullName>
    </recommendedName>
</protein>
<feature type="transmembrane region" description="Helical" evidence="1">
    <location>
        <begin position="37"/>
        <end position="59"/>
    </location>
</feature>
<accession>W4LUI1</accession>
<dbReference type="Proteomes" id="UP000019140">
    <property type="component" value="Unassembled WGS sequence"/>
</dbReference>
<dbReference type="InterPro" id="IPR029052">
    <property type="entry name" value="Metallo-depent_PP-like"/>
</dbReference>
<dbReference type="EMBL" id="AZHX01001660">
    <property type="protein sequence ID" value="ETX01092.1"/>
    <property type="molecule type" value="Genomic_DNA"/>
</dbReference>